<dbReference type="Gene3D" id="1.20.58.2150">
    <property type="match status" value="1"/>
</dbReference>
<dbReference type="RefSeq" id="WP_220252694.1">
    <property type="nucleotide sequence ID" value="NZ_JAICCF010000004.1"/>
</dbReference>
<dbReference type="Pfam" id="PF17829">
    <property type="entry name" value="GH115_C"/>
    <property type="match status" value="1"/>
</dbReference>
<sequence length="851" mass="96194">MKAYTPIWLFLTFFIIFFSVPQLLAQHPVIPMSVSENSTPNAFPLVINKKTAAIITDSQDAPVVQLAATALKQDIQLVTGSSPEIDTTGVVRAQCVIIGTLGQSQLIGKLVQAGKLSIEAIRGKWESYLLTIVKNPFPGVQQALVITGSDPRGTAYGVFELSKMIGVVPFHWWADIHPERRRALYVSNGTLTVGSPAVKYRGIFLNDEDWGLQPWAATRMDTVIKDIGPVTYERIFELLLRLRANFIWPAMHECTKAFYHYPDNPKLADQYSIIVSSNHCEPMLRSNPFEWKVNFEKEYGVSPGEWRYDTNKSRIYRYWKDRVQASGKYAAIYTVGMRGIHDSGLPGPKDKAGKITLMNEIIADQRDMLREQFGDATARQQIFCPYKEVLDLYQAGLKLPEDVTIVWPDDNFGYIRQLSTPQEQRRSGASGIYYHISYWGAPHDYLWLSTHSPALISYEMTKAFHFGADRFWVVNVGDIKPNEMETQFFMDLAWNVGKWSPMQAAKYSYSWAAEIFGEEQAAAIAGIKDRYYLLAQHGKPEHMRMLQFDPIAREERLRAYTLLIYDVEQIKRRLPVRLQSAFFQLVEYPVKGAAYMNQKELYARISLEKEQMKNVQEAQYYSRKAVNAFDSIQILTDYYNHNLENGKWNGIMSAAPRKLPVFNMPPVAGGPDTTTVPKNFRKYIDSIPGTFIHTPDTAAVQLKEATSYIACRHLPGDSIKRMPGLGVGGASVSRYPFTGQSFSEASYQDAPYTEYRVSLSAGAHIVSLQCLPTQAIHAGRRLGMAITINGQPPIFADINHQEEDRLWQVNVLRGYAEATAPVTITYSGTAIIRVYLLDTGLALNRLIITPR</sequence>
<dbReference type="PANTHER" id="PTHR37842">
    <property type="match status" value="1"/>
</dbReference>
<keyword evidence="1 3" id="KW-0378">Hydrolase</keyword>
<dbReference type="EMBL" id="JAICCF010000004">
    <property type="protein sequence ID" value="MBW8687380.1"/>
    <property type="molecule type" value="Genomic_DNA"/>
</dbReference>
<reference evidence="3 4" key="1">
    <citation type="submission" date="2021-08" db="EMBL/GenBank/DDBJ databases">
        <title>The genome sequence of Chitinophaga sp. B61.</title>
        <authorList>
            <person name="Zhang X."/>
        </authorList>
    </citation>
    <scope>NUCLEOTIDE SEQUENCE [LARGE SCALE GENOMIC DNA]</scope>
    <source>
        <strain evidence="3 4">B61</strain>
    </source>
</reference>
<evidence type="ECO:0000256" key="1">
    <source>
        <dbReference type="ARBA" id="ARBA00022801"/>
    </source>
</evidence>
<dbReference type="InterPro" id="IPR031924">
    <property type="entry name" value="GH115"/>
</dbReference>
<evidence type="ECO:0000313" key="4">
    <source>
        <dbReference type="Proteomes" id="UP000812961"/>
    </source>
</evidence>
<dbReference type="InterPro" id="IPR029018">
    <property type="entry name" value="Hex-like_dom2"/>
</dbReference>
<dbReference type="Gene3D" id="3.20.20.520">
    <property type="entry name" value="Glycosyl hydrolase family 115"/>
    <property type="match status" value="1"/>
</dbReference>
<accession>A0ABS7GJS8</accession>
<dbReference type="InterPro" id="IPR041437">
    <property type="entry name" value="GH115_C"/>
</dbReference>
<evidence type="ECO:0000259" key="2">
    <source>
        <dbReference type="Pfam" id="PF17829"/>
    </source>
</evidence>
<evidence type="ECO:0000313" key="3">
    <source>
        <dbReference type="EMBL" id="MBW8687380.1"/>
    </source>
</evidence>
<dbReference type="Gene3D" id="3.30.379.10">
    <property type="entry name" value="Chitobiase/beta-hexosaminidase domain 2-like"/>
    <property type="match status" value="1"/>
</dbReference>
<protein>
    <submittedName>
        <fullName evidence="3">Glycosyl hydrolase 115 family protein</fullName>
    </submittedName>
</protein>
<dbReference type="GO" id="GO:0016787">
    <property type="term" value="F:hydrolase activity"/>
    <property type="evidence" value="ECO:0007669"/>
    <property type="project" value="UniProtKB-KW"/>
</dbReference>
<name>A0ABS7GJS8_9BACT</name>
<keyword evidence="4" id="KW-1185">Reference proteome</keyword>
<feature type="domain" description="Gylcosyl hydrolase 115 C-terminal" evidence="2">
    <location>
        <begin position="716"/>
        <end position="849"/>
    </location>
</feature>
<dbReference type="Pfam" id="PF15979">
    <property type="entry name" value="Glyco_hydro_115"/>
    <property type="match status" value="1"/>
</dbReference>
<dbReference type="Proteomes" id="UP000812961">
    <property type="component" value="Unassembled WGS sequence"/>
</dbReference>
<dbReference type="PANTHER" id="PTHR37842:SF2">
    <property type="entry name" value="GYLCOSYL HYDROLASE 115 C-TERMINAL DOMAIN-CONTAINING PROTEIN"/>
    <property type="match status" value="1"/>
</dbReference>
<dbReference type="Gene3D" id="2.60.120.1620">
    <property type="match status" value="1"/>
</dbReference>
<dbReference type="SUPFAM" id="SSF55545">
    <property type="entry name" value="beta-N-acetylhexosaminidase-like domain"/>
    <property type="match status" value="1"/>
</dbReference>
<dbReference type="InterPro" id="IPR042301">
    <property type="entry name" value="GH115_sf"/>
</dbReference>
<proteinExistence type="predicted"/>
<organism evidence="3 4">
    <name type="scientific">Chitinophaga rhizophila</name>
    <dbReference type="NCBI Taxonomy" id="2866212"/>
    <lineage>
        <taxon>Bacteria</taxon>
        <taxon>Pseudomonadati</taxon>
        <taxon>Bacteroidota</taxon>
        <taxon>Chitinophagia</taxon>
        <taxon>Chitinophagales</taxon>
        <taxon>Chitinophagaceae</taxon>
        <taxon>Chitinophaga</taxon>
    </lineage>
</organism>
<gene>
    <name evidence="3" type="ORF">K1Y79_23795</name>
</gene>
<comment type="caution">
    <text evidence="3">The sequence shown here is derived from an EMBL/GenBank/DDBJ whole genome shotgun (WGS) entry which is preliminary data.</text>
</comment>